<feature type="transmembrane region" description="Helical" evidence="1">
    <location>
        <begin position="118"/>
        <end position="142"/>
    </location>
</feature>
<reference evidence="2 3" key="1">
    <citation type="submission" date="2017-01" db="EMBL/GenBank/DDBJ databases">
        <title>Novel large sulfur bacteria in the metagenomes of groundwater-fed chemosynthetic microbial mats in the Lake Huron basin.</title>
        <authorList>
            <person name="Sharrar A.M."/>
            <person name="Flood B.E."/>
            <person name="Bailey J.V."/>
            <person name="Jones D.S."/>
            <person name="Biddanda B."/>
            <person name="Ruberg S.A."/>
            <person name="Marcus D.N."/>
            <person name="Dick G.J."/>
        </authorList>
    </citation>
    <scope>NUCLEOTIDE SEQUENCE [LARGE SCALE GENOMIC DNA]</scope>
    <source>
        <strain evidence="2">A8</strain>
    </source>
</reference>
<evidence type="ECO:0008006" key="4">
    <source>
        <dbReference type="Google" id="ProtNLM"/>
    </source>
</evidence>
<feature type="transmembrane region" description="Helical" evidence="1">
    <location>
        <begin position="216"/>
        <end position="249"/>
    </location>
</feature>
<sequence length="263" mass="28835">MIMIEPISIEQPFTEYPVRQVELADIPKWLSQGWDDFKANPLSSLLYGVIFAGVGIVMGLLSVNNPGFYVAEAAGFMLLGPFLALGLYDLSYRRAQGEPTRFVQSAVALLRNPVNLTLYAVFLGALMLLWLGMSAVVMRLFFGDLPAAQQTYMGFVNVLLATKIGWLFTLAFLSVGLMFALVSFVTGVATVPMLLERKVSLVTALNASIRAILTNWQVMIGWAATIAVIISLGLLTFDIGLIIAMPLISYASWHAYRDMIEPA</sequence>
<keyword evidence="1" id="KW-1133">Transmembrane helix</keyword>
<gene>
    <name evidence="2" type="ORF">BWK73_08385</name>
</gene>
<comment type="caution">
    <text evidence="2">The sequence shown here is derived from an EMBL/GenBank/DDBJ whole genome shotgun (WGS) entry which is preliminary data.</text>
</comment>
<dbReference type="Proteomes" id="UP000192491">
    <property type="component" value="Unassembled WGS sequence"/>
</dbReference>
<name>A0A1Y1QVR0_9GAMM</name>
<organism evidence="2 3">
    <name type="scientific">Thiothrix lacustris</name>
    <dbReference type="NCBI Taxonomy" id="525917"/>
    <lineage>
        <taxon>Bacteria</taxon>
        <taxon>Pseudomonadati</taxon>
        <taxon>Pseudomonadota</taxon>
        <taxon>Gammaproteobacteria</taxon>
        <taxon>Thiotrichales</taxon>
        <taxon>Thiotrichaceae</taxon>
        <taxon>Thiothrix</taxon>
    </lineage>
</organism>
<feature type="transmembrane region" description="Helical" evidence="1">
    <location>
        <begin position="44"/>
        <end position="61"/>
    </location>
</feature>
<evidence type="ECO:0000313" key="2">
    <source>
        <dbReference type="EMBL" id="OQX14890.1"/>
    </source>
</evidence>
<accession>A0A1Y1QVR0</accession>
<keyword evidence="1" id="KW-0812">Transmembrane</keyword>
<feature type="transmembrane region" description="Helical" evidence="1">
    <location>
        <begin position="68"/>
        <end position="88"/>
    </location>
</feature>
<keyword evidence="1" id="KW-0472">Membrane</keyword>
<dbReference type="EMBL" id="MTEJ01000022">
    <property type="protein sequence ID" value="OQX14890.1"/>
    <property type="molecule type" value="Genomic_DNA"/>
</dbReference>
<dbReference type="InterPro" id="IPR018692">
    <property type="entry name" value="DUF2189"/>
</dbReference>
<evidence type="ECO:0000256" key="1">
    <source>
        <dbReference type="SAM" id="Phobius"/>
    </source>
</evidence>
<dbReference type="Pfam" id="PF09955">
    <property type="entry name" value="DUF2189"/>
    <property type="match status" value="1"/>
</dbReference>
<proteinExistence type="predicted"/>
<dbReference type="AlphaFoldDB" id="A0A1Y1QVR0"/>
<evidence type="ECO:0000313" key="3">
    <source>
        <dbReference type="Proteomes" id="UP000192491"/>
    </source>
</evidence>
<protein>
    <recommendedName>
        <fullName evidence="4">DUF2189 domain-containing protein</fullName>
    </recommendedName>
</protein>